<dbReference type="Pfam" id="PF20151">
    <property type="entry name" value="DUF6533"/>
    <property type="match status" value="1"/>
</dbReference>
<keyword evidence="1" id="KW-1133">Transmembrane helix</keyword>
<feature type="domain" description="DUF6533" evidence="2">
    <location>
        <begin position="20"/>
        <end position="64"/>
    </location>
</feature>
<evidence type="ECO:0000256" key="1">
    <source>
        <dbReference type="SAM" id="Phobius"/>
    </source>
</evidence>
<evidence type="ECO:0000259" key="2">
    <source>
        <dbReference type="Pfam" id="PF20151"/>
    </source>
</evidence>
<dbReference type="EMBL" id="JAPEVG010000155">
    <property type="protein sequence ID" value="KAJ8480737.1"/>
    <property type="molecule type" value="Genomic_DNA"/>
</dbReference>
<proteinExistence type="predicted"/>
<protein>
    <recommendedName>
        <fullName evidence="2">DUF6533 domain-containing protein</fullName>
    </recommendedName>
</protein>
<feature type="transmembrane region" description="Helical" evidence="1">
    <location>
        <begin position="85"/>
        <end position="108"/>
    </location>
</feature>
<accession>A0AAD7TT48</accession>
<evidence type="ECO:0000313" key="4">
    <source>
        <dbReference type="Proteomes" id="UP001215151"/>
    </source>
</evidence>
<feature type="transmembrane region" description="Helical" evidence="1">
    <location>
        <begin position="20"/>
        <end position="38"/>
    </location>
</feature>
<feature type="transmembrane region" description="Helical" evidence="1">
    <location>
        <begin position="120"/>
        <end position="145"/>
    </location>
</feature>
<evidence type="ECO:0000313" key="3">
    <source>
        <dbReference type="EMBL" id="KAJ8480737.1"/>
    </source>
</evidence>
<reference evidence="3" key="1">
    <citation type="submission" date="2022-11" db="EMBL/GenBank/DDBJ databases">
        <title>Genome Sequence of Cubamyces cubensis.</title>
        <authorList>
            <person name="Buettner E."/>
        </authorList>
    </citation>
    <scope>NUCLEOTIDE SEQUENCE</scope>
    <source>
        <strain evidence="3">MPL-01</strain>
    </source>
</reference>
<feature type="transmembrane region" description="Helical" evidence="1">
    <location>
        <begin position="219"/>
        <end position="239"/>
    </location>
</feature>
<feature type="transmembrane region" description="Helical" evidence="1">
    <location>
        <begin position="58"/>
        <end position="79"/>
    </location>
</feature>
<keyword evidence="4" id="KW-1185">Reference proteome</keyword>
<dbReference type="InterPro" id="IPR045340">
    <property type="entry name" value="DUF6533"/>
</dbReference>
<comment type="caution">
    <text evidence="3">The sequence shown here is derived from an EMBL/GenBank/DDBJ whole genome shotgun (WGS) entry which is preliminary data.</text>
</comment>
<organism evidence="3 4">
    <name type="scientific">Trametes cubensis</name>
    <dbReference type="NCBI Taxonomy" id="1111947"/>
    <lineage>
        <taxon>Eukaryota</taxon>
        <taxon>Fungi</taxon>
        <taxon>Dikarya</taxon>
        <taxon>Basidiomycota</taxon>
        <taxon>Agaricomycotina</taxon>
        <taxon>Agaricomycetes</taxon>
        <taxon>Polyporales</taxon>
        <taxon>Polyporaceae</taxon>
        <taxon>Trametes</taxon>
    </lineage>
</organism>
<keyword evidence="1" id="KW-0812">Transmembrane</keyword>
<dbReference type="Proteomes" id="UP001215151">
    <property type="component" value="Unassembled WGS sequence"/>
</dbReference>
<sequence>MEYLLSFPSSAFHDLAATRYLSAVGLIVLFYDHCLTFADEVEYIWTAPATYAKYTFLLNRYAVLGTLLAVAYEMCGFVDSTFTNLGYFIFSCSMLAIVSIGIANLLILQRVVILWEHRPIILKVMTVGFLLSFTLQVVTMVLTLVHVLPNHFCPSREASIQWSDPLGMCIATQSSHILVAVWASPLVFEVFVLTSTALNALDRPRTVELPIIKALHSDGLGSFLAITCFRVLNLTLAALSRPSLTFLGVFFIWAMTTTVLNRLLLHLRRAECRPHSAFALDPSSPDFDPDLNSDFDDMEAETWDYRRSRAISPFGLIPLNGKRLSGDSAHSAHSAFSDQERGHGRGLSAEIAPLPYVYHYRKRTPDPSEYCPLRVDAHHLHP</sequence>
<name>A0AAD7TT48_9APHY</name>
<feature type="transmembrane region" description="Helical" evidence="1">
    <location>
        <begin position="245"/>
        <end position="265"/>
    </location>
</feature>
<keyword evidence="1" id="KW-0472">Membrane</keyword>
<dbReference type="AlphaFoldDB" id="A0AAD7TT48"/>
<feature type="transmembrane region" description="Helical" evidence="1">
    <location>
        <begin position="177"/>
        <end position="198"/>
    </location>
</feature>
<gene>
    <name evidence="3" type="ORF">ONZ51_g6455</name>
</gene>